<dbReference type="AlphaFoldDB" id="A0A1V9A4B6"/>
<protein>
    <submittedName>
        <fullName evidence="1">Uncharacterized protein</fullName>
    </submittedName>
</protein>
<evidence type="ECO:0000313" key="2">
    <source>
        <dbReference type="Proteomes" id="UP000192591"/>
    </source>
</evidence>
<gene>
    <name evidence="1" type="ORF">B1813_06700</name>
</gene>
<accession>A0A1V9A4B6</accession>
<comment type="caution">
    <text evidence="1">The sequence shown here is derived from an EMBL/GenBank/DDBJ whole genome shotgun (WGS) entry which is preliminary data.</text>
</comment>
<dbReference type="EMBL" id="MWIH01000005">
    <property type="protein sequence ID" value="OQO91967.1"/>
    <property type="molecule type" value="Genomic_DNA"/>
</dbReference>
<organism evidence="1 2">
    <name type="scientific">Saccharomonospora piscinae</name>
    <dbReference type="NCBI Taxonomy" id="687388"/>
    <lineage>
        <taxon>Bacteria</taxon>
        <taxon>Bacillati</taxon>
        <taxon>Actinomycetota</taxon>
        <taxon>Actinomycetes</taxon>
        <taxon>Pseudonocardiales</taxon>
        <taxon>Pseudonocardiaceae</taxon>
        <taxon>Saccharomonospora</taxon>
    </lineage>
</organism>
<dbReference type="STRING" id="1962155.B1813_06700"/>
<name>A0A1V9A4B6_SACPI</name>
<keyword evidence="2" id="KW-1185">Reference proteome</keyword>
<dbReference type="RefSeq" id="WP_081191105.1">
    <property type="nucleotide sequence ID" value="NZ_MWIH01000005.1"/>
</dbReference>
<proteinExistence type="predicted"/>
<evidence type="ECO:0000313" key="1">
    <source>
        <dbReference type="EMBL" id="OQO91967.1"/>
    </source>
</evidence>
<dbReference type="Proteomes" id="UP000192591">
    <property type="component" value="Unassembled WGS sequence"/>
</dbReference>
<reference evidence="1 2" key="1">
    <citation type="submission" date="2017-02" db="EMBL/GenBank/DDBJ databases">
        <title>Draft genome of Saccharomonospora sp. 154.</title>
        <authorList>
            <person name="Alonso-Carmona G.S."/>
            <person name="De La Haba R."/>
            <person name="Vera-Gargallo B."/>
            <person name="Sandoval-Trujillo A.H."/>
            <person name="Ramirez-Duran N."/>
            <person name="Ventosa A."/>
        </authorList>
    </citation>
    <scope>NUCLEOTIDE SEQUENCE [LARGE SCALE GENOMIC DNA]</scope>
    <source>
        <strain evidence="1 2">LRS4.154</strain>
    </source>
</reference>
<sequence>MLIVHRCECGHLADWHTYSNLTGSDSCSALRCDCARPSYGKPQVIPSWRGTTEGTWLDTTVRRPACECQDCAELFTHSPDREVA</sequence>